<dbReference type="InterPro" id="IPR014746">
    <property type="entry name" value="Gln_synth/guanido_kin_cat_dom"/>
</dbReference>
<evidence type="ECO:0000313" key="8">
    <source>
        <dbReference type="EMBL" id="MEA5390497.1"/>
    </source>
</evidence>
<comment type="function">
    <text evidence="3">Involved in nitrogen metabolism via ammonium assimilation. Catalyzes the ATP-dependent biosynthesis of glutamine from glutamate and ammonia.</text>
</comment>
<protein>
    <recommendedName>
        <fullName evidence="2">glutamine synthetase</fullName>
        <ecNumber evidence="2">6.3.1.2</ecNumber>
    </recommendedName>
</protein>
<keyword evidence="8" id="KW-0436">Ligase</keyword>
<dbReference type="GO" id="GO:0016874">
    <property type="term" value="F:ligase activity"/>
    <property type="evidence" value="ECO:0007669"/>
    <property type="project" value="UniProtKB-KW"/>
</dbReference>
<comment type="similarity">
    <text evidence="1 4 5">Belongs to the glutamine synthetase family.</text>
</comment>
<dbReference type="PANTHER" id="PTHR43407:SF1">
    <property type="entry name" value="LENGSIN"/>
    <property type="match status" value="1"/>
</dbReference>
<dbReference type="SUPFAM" id="SSF55931">
    <property type="entry name" value="Glutamine synthetase/guanido kinase"/>
    <property type="match status" value="1"/>
</dbReference>
<dbReference type="EC" id="6.3.1.2" evidence="2"/>
<dbReference type="PROSITE" id="PS51987">
    <property type="entry name" value="GS_CATALYTIC"/>
    <property type="match status" value="1"/>
</dbReference>
<dbReference type="PANTHER" id="PTHR43407">
    <property type="entry name" value="GLUTAMINE SYNTHETASE"/>
    <property type="match status" value="1"/>
</dbReference>
<evidence type="ECO:0000256" key="5">
    <source>
        <dbReference type="RuleBase" id="RU000384"/>
    </source>
</evidence>
<proteinExistence type="inferred from homology"/>
<organism evidence="8 9">
    <name type="scientific">Cyanobium gracile UHCC 0139</name>
    <dbReference type="NCBI Taxonomy" id="3110308"/>
    <lineage>
        <taxon>Bacteria</taxon>
        <taxon>Bacillati</taxon>
        <taxon>Cyanobacteriota</taxon>
        <taxon>Cyanophyceae</taxon>
        <taxon>Synechococcales</taxon>
        <taxon>Prochlorococcaceae</taxon>
        <taxon>Cyanobium</taxon>
    </lineage>
</organism>
<dbReference type="EMBL" id="JAYGHX010000002">
    <property type="protein sequence ID" value="MEA5390497.1"/>
    <property type="molecule type" value="Genomic_DNA"/>
</dbReference>
<dbReference type="SUPFAM" id="SSF54368">
    <property type="entry name" value="Glutamine synthetase, N-terminal domain"/>
    <property type="match status" value="1"/>
</dbReference>
<dbReference type="InterPro" id="IPR008146">
    <property type="entry name" value="Gln_synth_cat_dom"/>
</dbReference>
<evidence type="ECO:0000256" key="1">
    <source>
        <dbReference type="ARBA" id="ARBA00009897"/>
    </source>
</evidence>
<reference evidence="8 9" key="1">
    <citation type="submission" date="2023-12" db="EMBL/GenBank/DDBJ databases">
        <title>Baltic Sea Cyanobacteria.</title>
        <authorList>
            <person name="Delbaje E."/>
            <person name="Fewer D.P."/>
            <person name="Shishido T.K."/>
        </authorList>
    </citation>
    <scope>NUCLEOTIDE SEQUENCE [LARGE SCALE GENOMIC DNA]</scope>
    <source>
        <strain evidence="8 9">UHCC 0139</strain>
    </source>
</reference>
<sequence length="436" mass="46466">MVTSAQDVLRRLGDDGIERIDLKVTDLEGRWLSIGLEAHRFGEGAFQHGVTLDGRVFHPDPATAWIDPFLSPRSLSLIAAVEGPPDGDRPRRHCPRSLAARALTLLAGSGLADAARFGIEAGFFLFQELASDADDLGCGCRVALGSAIPEAIHSELGLTLAALGIRARLPLQPAAGPLQHLTLASDDPLRAADALMVSRYVVRNVARRHGWSATFLPRPSLDATCAGLVVHQSLWRTGHPLFAGEGTYGELSQTARWYLGGLLRHGPSLAAFTNPGTNSYRRLGSGPQAPTRLAYARHDSATVVAIPEPDGDPGRRRLVLRQADGLANPYLAFSAMLLAGLDGVRYQIDPGPPADREHAAGVATPGPADRQGAEPAALPTDLGAALTALADDQDYLLAGDVFGRGLLEDWIALKRRELQALEQRPHPLEFVGEANA</sequence>
<comment type="caution">
    <text evidence="8">The sequence shown here is derived from an EMBL/GenBank/DDBJ whole genome shotgun (WGS) entry which is preliminary data.</text>
</comment>
<dbReference type="InterPro" id="IPR036651">
    <property type="entry name" value="Gln_synt_N_sf"/>
</dbReference>
<dbReference type="SMART" id="SM01230">
    <property type="entry name" value="Gln-synt_C"/>
    <property type="match status" value="1"/>
</dbReference>
<dbReference type="Gene3D" id="3.30.590.10">
    <property type="entry name" value="Glutamine synthetase/guanido kinase, catalytic domain"/>
    <property type="match status" value="1"/>
</dbReference>
<accession>A0ABU5RRT4</accession>
<feature type="region of interest" description="Disordered" evidence="6">
    <location>
        <begin position="349"/>
        <end position="375"/>
    </location>
</feature>
<dbReference type="Pfam" id="PF00120">
    <property type="entry name" value="Gln-synt_C"/>
    <property type="match status" value="1"/>
</dbReference>
<dbReference type="Proteomes" id="UP001304461">
    <property type="component" value="Unassembled WGS sequence"/>
</dbReference>
<gene>
    <name evidence="8" type="ORF">VB738_04390</name>
</gene>
<evidence type="ECO:0000256" key="3">
    <source>
        <dbReference type="ARBA" id="ARBA00045640"/>
    </source>
</evidence>
<evidence type="ECO:0000256" key="4">
    <source>
        <dbReference type="PROSITE-ProRule" id="PRU01331"/>
    </source>
</evidence>
<evidence type="ECO:0000259" key="7">
    <source>
        <dbReference type="PROSITE" id="PS51987"/>
    </source>
</evidence>
<evidence type="ECO:0000313" key="9">
    <source>
        <dbReference type="Proteomes" id="UP001304461"/>
    </source>
</evidence>
<dbReference type="RefSeq" id="WP_323304596.1">
    <property type="nucleotide sequence ID" value="NZ_JAYGHX010000002.1"/>
</dbReference>
<evidence type="ECO:0000256" key="2">
    <source>
        <dbReference type="ARBA" id="ARBA00012937"/>
    </source>
</evidence>
<name>A0ABU5RRT4_9CYAN</name>
<evidence type="ECO:0000256" key="6">
    <source>
        <dbReference type="SAM" id="MobiDB-lite"/>
    </source>
</evidence>
<dbReference type="Gene3D" id="3.10.20.70">
    <property type="entry name" value="Glutamine synthetase, N-terminal domain"/>
    <property type="match status" value="1"/>
</dbReference>
<keyword evidence="9" id="KW-1185">Reference proteome</keyword>
<feature type="domain" description="GS catalytic" evidence="7">
    <location>
        <begin position="95"/>
        <end position="436"/>
    </location>
</feature>